<dbReference type="Pfam" id="PF01549">
    <property type="entry name" value="ShK"/>
    <property type="match status" value="4"/>
</dbReference>
<dbReference type="GO" id="GO:0005506">
    <property type="term" value="F:iron ion binding"/>
    <property type="evidence" value="ECO:0007669"/>
    <property type="project" value="InterPro"/>
</dbReference>
<feature type="domain" description="ShKT" evidence="13">
    <location>
        <begin position="234"/>
        <end position="268"/>
    </location>
</feature>
<dbReference type="FunFam" id="2.60.120.620:FF:000031">
    <property type="entry name" value="Predicted protein"/>
    <property type="match status" value="1"/>
</dbReference>
<dbReference type="SMART" id="SM00254">
    <property type="entry name" value="ShKT"/>
    <property type="match status" value="4"/>
</dbReference>
<keyword evidence="4" id="KW-0812">Transmembrane</keyword>
<evidence type="ECO:0000259" key="12">
    <source>
        <dbReference type="PROSITE" id="PS51471"/>
    </source>
</evidence>
<evidence type="ECO:0000256" key="9">
    <source>
        <dbReference type="ARBA" id="ARBA00023004"/>
    </source>
</evidence>
<evidence type="ECO:0000313" key="14">
    <source>
        <dbReference type="EMBL" id="KAG7371120.1"/>
    </source>
</evidence>
<feature type="chain" id="PRO_5039886043" evidence="11">
    <location>
        <begin position="30"/>
        <end position="553"/>
    </location>
</feature>
<feature type="domain" description="ShKT" evidence="13">
    <location>
        <begin position="32"/>
        <end position="72"/>
    </location>
</feature>
<protein>
    <submittedName>
        <fullName evidence="14">Procollagen-proline dioxygenase</fullName>
    </submittedName>
</protein>
<dbReference type="GO" id="GO:0004656">
    <property type="term" value="F:procollagen-proline 4-dioxygenase activity"/>
    <property type="evidence" value="ECO:0007669"/>
    <property type="project" value="TreeGrafter"/>
</dbReference>
<keyword evidence="8" id="KW-0560">Oxidoreductase</keyword>
<dbReference type="Proteomes" id="UP000693970">
    <property type="component" value="Unassembled WGS sequence"/>
</dbReference>
<sequence>MFGNGRRDMLVRLLLCLTLIAVIIHRGSAQNCAEDGSCDRHEQCSAWAEEGECLRSPQYMKEHCPVSCHGKKVRVPRTQTECHDAHDKCPEWASLGECISSTDVKRYCPKTCGVCVNAAAKDEDTSDESCVDTHENCAGWADVGECKNNPTYMLKYCPKSCGSCNDVKEQQRLLERSITESDKELLERTLKFGDKQVATGNQAEDTMKVVRAMVDYMEKSDEFMALPTSVQEHCKNTHELCSFWAAIGECEANIAFMKVKCAPACKTCHLVDINNRCPALPDAVPGIKPGDLNKMFEKIVETAPGNRTLTAEERQQLAERGMTEYTVTVNSRPQDGPVTVVDIKTDMELPPWVITFDNFLTDEECDKMIEHGHIEGYKRSEDVGKQRFDGSVESVKSKGRTSENAWCGTHRGCREKEVPKRLHARIAAITGVPPENSEDFQILRYEIGQFYNTHHDFIPHQVDRQCGPRILTFFMYLSDVEEGGGTDFPELGITVMPKKGRALLWPSVYNSETTTSDDRMMHQALPVKAGTKFAANGWIHLYDYQTPQSIGCN</sequence>
<keyword evidence="11" id="KW-0732">Signal</keyword>
<dbReference type="EMBL" id="JAGRRH010000004">
    <property type="protein sequence ID" value="KAG7371120.1"/>
    <property type="molecule type" value="Genomic_DNA"/>
</dbReference>
<dbReference type="OrthoDB" id="10259408at2759"/>
<evidence type="ECO:0000313" key="15">
    <source>
        <dbReference type="Proteomes" id="UP000693970"/>
    </source>
</evidence>
<dbReference type="InterPro" id="IPR005123">
    <property type="entry name" value="Oxoglu/Fe-dep_dioxygenase_dom"/>
</dbReference>
<dbReference type="PANTHER" id="PTHR10869:SF233">
    <property type="entry name" value="FE2OG DIOXYGENASE DOMAIN-CONTAINING PROTEIN"/>
    <property type="match status" value="1"/>
</dbReference>
<evidence type="ECO:0000256" key="7">
    <source>
        <dbReference type="ARBA" id="ARBA00022989"/>
    </source>
</evidence>
<dbReference type="InterPro" id="IPR003582">
    <property type="entry name" value="ShKT_dom"/>
</dbReference>
<reference evidence="14" key="2">
    <citation type="submission" date="2021-04" db="EMBL/GenBank/DDBJ databases">
        <authorList>
            <person name="Podell S."/>
        </authorList>
    </citation>
    <scope>NUCLEOTIDE SEQUENCE</scope>
    <source>
        <strain evidence="14">Hildebrandi</strain>
    </source>
</reference>
<evidence type="ECO:0000256" key="5">
    <source>
        <dbReference type="ARBA" id="ARBA00022723"/>
    </source>
</evidence>
<reference evidence="14" key="1">
    <citation type="journal article" date="2021" name="Sci. Rep.">
        <title>Diploid genomic architecture of Nitzschia inconspicua, an elite biomass production diatom.</title>
        <authorList>
            <person name="Oliver A."/>
            <person name="Podell S."/>
            <person name="Pinowska A."/>
            <person name="Traller J.C."/>
            <person name="Smith S.R."/>
            <person name="McClure R."/>
            <person name="Beliaev A."/>
            <person name="Bohutskyi P."/>
            <person name="Hill E.A."/>
            <person name="Rabines A."/>
            <person name="Zheng H."/>
            <person name="Allen L.Z."/>
            <person name="Kuo A."/>
            <person name="Grigoriev I.V."/>
            <person name="Allen A.E."/>
            <person name="Hazlebeck D."/>
            <person name="Allen E.E."/>
        </authorList>
    </citation>
    <scope>NUCLEOTIDE SEQUENCE</scope>
    <source>
        <strain evidence="14">Hildebrandi</strain>
    </source>
</reference>
<comment type="subcellular location">
    <subcellularLocation>
        <location evidence="3">Endomembrane system</location>
    </subcellularLocation>
    <subcellularLocation>
        <location evidence="2">Membrane</location>
        <topology evidence="2">Single-pass membrane protein</topology>
    </subcellularLocation>
</comment>
<dbReference type="AlphaFoldDB" id="A0A9K3LZ52"/>
<dbReference type="Pfam" id="PF13640">
    <property type="entry name" value="2OG-FeII_Oxy_3"/>
    <property type="match status" value="1"/>
</dbReference>
<keyword evidence="9" id="KW-0408">Iron</keyword>
<feature type="domain" description="ShKT" evidence="13">
    <location>
        <begin position="82"/>
        <end position="115"/>
    </location>
</feature>
<dbReference type="SMART" id="SM00702">
    <property type="entry name" value="P4Hc"/>
    <property type="match status" value="1"/>
</dbReference>
<comment type="caution">
    <text evidence="14">The sequence shown here is derived from an EMBL/GenBank/DDBJ whole genome shotgun (WGS) entry which is preliminary data.</text>
</comment>
<dbReference type="GO" id="GO:0005783">
    <property type="term" value="C:endoplasmic reticulum"/>
    <property type="evidence" value="ECO:0007669"/>
    <property type="project" value="TreeGrafter"/>
</dbReference>
<evidence type="ECO:0000256" key="1">
    <source>
        <dbReference type="ARBA" id="ARBA00001961"/>
    </source>
</evidence>
<feature type="domain" description="Fe2OG dioxygenase" evidence="12">
    <location>
        <begin position="436"/>
        <end position="541"/>
    </location>
</feature>
<evidence type="ECO:0000256" key="11">
    <source>
        <dbReference type="SAM" id="SignalP"/>
    </source>
</evidence>
<proteinExistence type="predicted"/>
<accession>A0A9K3LZ52</accession>
<evidence type="ECO:0000259" key="13">
    <source>
        <dbReference type="PROSITE" id="PS51670"/>
    </source>
</evidence>
<dbReference type="InterPro" id="IPR044862">
    <property type="entry name" value="Pro_4_hyd_alph_FE2OG_OXY"/>
</dbReference>
<evidence type="ECO:0000256" key="4">
    <source>
        <dbReference type="ARBA" id="ARBA00022692"/>
    </source>
</evidence>
<keyword evidence="15" id="KW-1185">Reference proteome</keyword>
<evidence type="ECO:0000256" key="6">
    <source>
        <dbReference type="ARBA" id="ARBA00022964"/>
    </source>
</evidence>
<comment type="cofactor">
    <cofactor evidence="1">
        <name>L-ascorbate</name>
        <dbReference type="ChEBI" id="CHEBI:38290"/>
    </cofactor>
</comment>
<name>A0A9K3LZ52_9STRA</name>
<keyword evidence="6 14" id="KW-0223">Dioxygenase</keyword>
<evidence type="ECO:0000256" key="3">
    <source>
        <dbReference type="ARBA" id="ARBA00004308"/>
    </source>
</evidence>
<feature type="signal peptide" evidence="11">
    <location>
        <begin position="1"/>
        <end position="29"/>
    </location>
</feature>
<dbReference type="PROSITE" id="PS51471">
    <property type="entry name" value="FE2OG_OXY"/>
    <property type="match status" value="1"/>
</dbReference>
<dbReference type="GO" id="GO:0031418">
    <property type="term" value="F:L-ascorbic acid binding"/>
    <property type="evidence" value="ECO:0007669"/>
    <property type="project" value="InterPro"/>
</dbReference>
<dbReference type="InterPro" id="IPR006620">
    <property type="entry name" value="Pro_4_hyd_alph"/>
</dbReference>
<dbReference type="GO" id="GO:0016020">
    <property type="term" value="C:membrane"/>
    <property type="evidence" value="ECO:0007669"/>
    <property type="project" value="UniProtKB-SubCell"/>
</dbReference>
<dbReference type="PROSITE" id="PS51670">
    <property type="entry name" value="SHKT"/>
    <property type="match status" value="4"/>
</dbReference>
<keyword evidence="5" id="KW-0479">Metal-binding</keyword>
<gene>
    <name evidence="14" type="ORF">IV203_019690</name>
</gene>
<evidence type="ECO:0000256" key="8">
    <source>
        <dbReference type="ARBA" id="ARBA00023002"/>
    </source>
</evidence>
<evidence type="ECO:0000256" key="2">
    <source>
        <dbReference type="ARBA" id="ARBA00004167"/>
    </source>
</evidence>
<dbReference type="PANTHER" id="PTHR10869">
    <property type="entry name" value="PROLYL 4-HYDROXYLASE ALPHA SUBUNIT"/>
    <property type="match status" value="1"/>
</dbReference>
<organism evidence="14 15">
    <name type="scientific">Nitzschia inconspicua</name>
    <dbReference type="NCBI Taxonomy" id="303405"/>
    <lineage>
        <taxon>Eukaryota</taxon>
        <taxon>Sar</taxon>
        <taxon>Stramenopiles</taxon>
        <taxon>Ochrophyta</taxon>
        <taxon>Bacillariophyta</taxon>
        <taxon>Bacillariophyceae</taxon>
        <taxon>Bacillariophycidae</taxon>
        <taxon>Bacillariales</taxon>
        <taxon>Bacillariaceae</taxon>
        <taxon>Nitzschia</taxon>
    </lineage>
</organism>
<feature type="domain" description="ShKT" evidence="13">
    <location>
        <begin position="130"/>
        <end position="164"/>
    </location>
</feature>
<keyword evidence="10" id="KW-0472">Membrane</keyword>
<dbReference type="InterPro" id="IPR045054">
    <property type="entry name" value="P4HA-like"/>
</dbReference>
<keyword evidence="7" id="KW-1133">Transmembrane helix</keyword>
<evidence type="ECO:0000256" key="10">
    <source>
        <dbReference type="ARBA" id="ARBA00023136"/>
    </source>
</evidence>